<dbReference type="CDD" id="cd02851">
    <property type="entry name" value="E_set_GO_C"/>
    <property type="match status" value="1"/>
</dbReference>
<dbReference type="InterPro" id="IPR013783">
    <property type="entry name" value="Ig-like_fold"/>
</dbReference>
<evidence type="ECO:0000256" key="1">
    <source>
        <dbReference type="ARBA" id="ARBA00022729"/>
    </source>
</evidence>
<evidence type="ECO:0000259" key="4">
    <source>
        <dbReference type="Pfam" id="PF09118"/>
    </source>
</evidence>
<protein>
    <submittedName>
        <fullName evidence="5">Galactose oxidase</fullName>
    </submittedName>
</protein>
<dbReference type="Proteomes" id="UP001232148">
    <property type="component" value="Unassembled WGS sequence"/>
</dbReference>
<dbReference type="EMBL" id="MU842886">
    <property type="protein sequence ID" value="KAK2027978.1"/>
    <property type="molecule type" value="Genomic_DNA"/>
</dbReference>
<keyword evidence="2" id="KW-0472">Membrane</keyword>
<name>A0AAD9HFU2_9PEZI</name>
<dbReference type="PANTHER" id="PTHR32208:SF68">
    <property type="entry name" value="GALACTOSE OXIDASE"/>
    <property type="match status" value="1"/>
</dbReference>
<dbReference type="SUPFAM" id="SSF81296">
    <property type="entry name" value="E set domains"/>
    <property type="match status" value="1"/>
</dbReference>
<dbReference type="InterPro" id="IPR006652">
    <property type="entry name" value="Kelch_1"/>
</dbReference>
<keyword evidence="1" id="KW-0732">Signal</keyword>
<dbReference type="Gene3D" id="2.130.10.80">
    <property type="entry name" value="Galactose oxidase/kelch, beta-propeller"/>
    <property type="match status" value="1"/>
</dbReference>
<dbReference type="InterPro" id="IPR014756">
    <property type="entry name" value="Ig_E-set"/>
</dbReference>
<keyword evidence="6" id="KW-1185">Reference proteome</keyword>
<gene>
    <name evidence="5" type="ORF">LX32DRAFT_721215</name>
</gene>
<dbReference type="SUPFAM" id="SSF50965">
    <property type="entry name" value="Galactose oxidase, central domain"/>
    <property type="match status" value="1"/>
</dbReference>
<evidence type="ECO:0000313" key="6">
    <source>
        <dbReference type="Proteomes" id="UP001232148"/>
    </source>
</evidence>
<feature type="domain" description="Glyoxal oxidase N-terminal" evidence="3">
    <location>
        <begin position="314"/>
        <end position="395"/>
    </location>
</feature>
<dbReference type="InterPro" id="IPR015202">
    <property type="entry name" value="GO-like_E_set"/>
</dbReference>
<feature type="transmembrane region" description="Helical" evidence="2">
    <location>
        <begin position="7"/>
        <end position="25"/>
    </location>
</feature>
<dbReference type="Pfam" id="PF07250">
    <property type="entry name" value="Glyoxal_oxid_N"/>
    <property type="match status" value="1"/>
</dbReference>
<keyword evidence="2" id="KW-1133">Transmembrane helix</keyword>
<dbReference type="InterPro" id="IPR037293">
    <property type="entry name" value="Gal_Oxidase_central_sf"/>
</dbReference>
<evidence type="ECO:0000256" key="2">
    <source>
        <dbReference type="SAM" id="Phobius"/>
    </source>
</evidence>
<accession>A0AAD9HFU2</accession>
<evidence type="ECO:0000259" key="3">
    <source>
        <dbReference type="Pfam" id="PF07250"/>
    </source>
</evidence>
<dbReference type="Gene3D" id="2.60.40.10">
    <property type="entry name" value="Immunoglobulins"/>
    <property type="match status" value="1"/>
</dbReference>
<sequence length="537" mass="58726">MISITKIRVAIFLSITILLIWYLLVLQLPKPTFYVLRSSTNPSTIGKWGLSVSLPLVPVAAAVLGRTGEVLLWAADNPGSFGNQNQTVSAIYDPQTRLVSSKTVSETGHNMFCPGLSIDTSGDVVVTGGSTFNHASVYRSASRRWEAMAGMTVGRGYHAQATLSDGKTFTIGGSWSGGVKEKNGEIFDTTTRAWAPQPGCLVKPMLTEDVRGMFTADNHAWLFAWKNGSVFQAGPSTYMNWYAPGGPDGLGRQAPAGSRGKNNDAMNGNAVMYDATQGRILTLGGAPSYDHSPASSAAYAVTISDPFGTVDVEMLEPMYAPRAYANSAVLPTGDVFVSGGANYALQWTDANATWYPELWSPKTKRFRRLARMTVPRTYHSVAVLLPDATVLTGGGGLCWEPCEEIPQWKIGSDHFDVQVFHPPYLFEADGKTFARRPRIVDKLSREVRLGDQFIVRTDMEGLEFALLRYGSSTHSINTDQRRVVLESVPRESFRKLDWRYEVRIPSDPGVVVPGYWMLFAISSNGVPSVAETLLLRV</sequence>
<proteinExistence type="predicted"/>
<evidence type="ECO:0000313" key="5">
    <source>
        <dbReference type="EMBL" id="KAK2027978.1"/>
    </source>
</evidence>
<dbReference type="InterPro" id="IPR009880">
    <property type="entry name" value="Glyoxal_oxidase_N"/>
</dbReference>
<dbReference type="PANTHER" id="PTHR32208">
    <property type="entry name" value="SECRETED PROTEIN-RELATED"/>
    <property type="match status" value="1"/>
</dbReference>
<organism evidence="5 6">
    <name type="scientific">Colletotrichum zoysiae</name>
    <dbReference type="NCBI Taxonomy" id="1216348"/>
    <lineage>
        <taxon>Eukaryota</taxon>
        <taxon>Fungi</taxon>
        <taxon>Dikarya</taxon>
        <taxon>Ascomycota</taxon>
        <taxon>Pezizomycotina</taxon>
        <taxon>Sordariomycetes</taxon>
        <taxon>Hypocreomycetidae</taxon>
        <taxon>Glomerellales</taxon>
        <taxon>Glomerellaceae</taxon>
        <taxon>Colletotrichum</taxon>
        <taxon>Colletotrichum graminicola species complex</taxon>
    </lineage>
</organism>
<feature type="domain" description="Galactose oxidase-like Early set" evidence="4">
    <location>
        <begin position="436"/>
        <end position="532"/>
    </location>
</feature>
<comment type="caution">
    <text evidence="5">The sequence shown here is derived from an EMBL/GenBank/DDBJ whole genome shotgun (WGS) entry which is preliminary data.</text>
</comment>
<dbReference type="SMART" id="SM00612">
    <property type="entry name" value="Kelch"/>
    <property type="match status" value="2"/>
</dbReference>
<dbReference type="InterPro" id="IPR011043">
    <property type="entry name" value="Gal_Oxase/kelch_b-propeller"/>
</dbReference>
<reference evidence="5" key="1">
    <citation type="submission" date="2021-06" db="EMBL/GenBank/DDBJ databases">
        <title>Comparative genomics, transcriptomics and evolutionary studies reveal genomic signatures of adaptation to plant cell wall in hemibiotrophic fungi.</title>
        <authorList>
            <consortium name="DOE Joint Genome Institute"/>
            <person name="Baroncelli R."/>
            <person name="Diaz J.F."/>
            <person name="Benocci T."/>
            <person name="Peng M."/>
            <person name="Battaglia E."/>
            <person name="Haridas S."/>
            <person name="Andreopoulos W."/>
            <person name="Labutti K."/>
            <person name="Pangilinan J."/>
            <person name="Floch G.L."/>
            <person name="Makela M.R."/>
            <person name="Henrissat B."/>
            <person name="Grigoriev I.V."/>
            <person name="Crouch J.A."/>
            <person name="De Vries R.P."/>
            <person name="Sukno S.A."/>
            <person name="Thon M.R."/>
        </authorList>
    </citation>
    <scope>NUCLEOTIDE SEQUENCE</scope>
    <source>
        <strain evidence="5">MAFF235873</strain>
    </source>
</reference>
<dbReference type="Pfam" id="PF09118">
    <property type="entry name" value="GO-like_E_set"/>
    <property type="match status" value="1"/>
</dbReference>
<dbReference type="AlphaFoldDB" id="A0AAD9HFU2"/>
<keyword evidence="2" id="KW-0812">Transmembrane</keyword>